<evidence type="ECO:0000256" key="1">
    <source>
        <dbReference type="ARBA" id="ARBA00022741"/>
    </source>
</evidence>
<dbReference type="Proteomes" id="UP001589896">
    <property type="component" value="Unassembled WGS sequence"/>
</dbReference>
<dbReference type="PANTHER" id="PTHR42794:SF2">
    <property type="entry name" value="ABC TRANSPORTER ATP-BINDING PROTEIN"/>
    <property type="match status" value="1"/>
</dbReference>
<dbReference type="Pfam" id="PF00005">
    <property type="entry name" value="ABC_tran"/>
    <property type="match status" value="1"/>
</dbReference>
<feature type="domain" description="ABC transporter" evidence="3">
    <location>
        <begin position="9"/>
        <end position="244"/>
    </location>
</feature>
<comment type="caution">
    <text evidence="4">The sequence shown here is derived from an EMBL/GenBank/DDBJ whole genome shotgun (WGS) entry which is preliminary data.</text>
</comment>
<evidence type="ECO:0000313" key="4">
    <source>
        <dbReference type="EMBL" id="MFC0678663.1"/>
    </source>
</evidence>
<dbReference type="CDD" id="cd03214">
    <property type="entry name" value="ABC_Iron-Siderophores_B12_Hemin"/>
    <property type="match status" value="1"/>
</dbReference>
<dbReference type="Gene3D" id="3.40.50.300">
    <property type="entry name" value="P-loop containing nucleotide triphosphate hydrolases"/>
    <property type="match status" value="1"/>
</dbReference>
<dbReference type="SMART" id="SM00382">
    <property type="entry name" value="AAA"/>
    <property type="match status" value="1"/>
</dbReference>
<dbReference type="RefSeq" id="WP_386668707.1">
    <property type="nucleotide sequence ID" value="NZ_JBHLTG010000002.1"/>
</dbReference>
<dbReference type="GO" id="GO:0005524">
    <property type="term" value="F:ATP binding"/>
    <property type="evidence" value="ECO:0007669"/>
    <property type="project" value="UniProtKB-KW"/>
</dbReference>
<organism evidence="4 5">
    <name type="scientific">Lysobacter korlensis</name>
    <dbReference type="NCBI Taxonomy" id="553636"/>
    <lineage>
        <taxon>Bacteria</taxon>
        <taxon>Pseudomonadati</taxon>
        <taxon>Pseudomonadota</taxon>
        <taxon>Gammaproteobacteria</taxon>
        <taxon>Lysobacterales</taxon>
        <taxon>Lysobacteraceae</taxon>
        <taxon>Lysobacter</taxon>
    </lineage>
</organism>
<dbReference type="InterPro" id="IPR003593">
    <property type="entry name" value="AAA+_ATPase"/>
</dbReference>
<dbReference type="InterPro" id="IPR027417">
    <property type="entry name" value="P-loop_NTPase"/>
</dbReference>
<evidence type="ECO:0000259" key="3">
    <source>
        <dbReference type="PROSITE" id="PS50893"/>
    </source>
</evidence>
<dbReference type="PROSITE" id="PS50893">
    <property type="entry name" value="ABC_TRANSPORTER_2"/>
    <property type="match status" value="1"/>
</dbReference>
<dbReference type="PANTHER" id="PTHR42794">
    <property type="entry name" value="HEMIN IMPORT ATP-BINDING PROTEIN HMUV"/>
    <property type="match status" value="1"/>
</dbReference>
<dbReference type="EMBL" id="JBHLTG010000002">
    <property type="protein sequence ID" value="MFC0678663.1"/>
    <property type="molecule type" value="Genomic_DNA"/>
</dbReference>
<keyword evidence="2 4" id="KW-0067">ATP-binding</keyword>
<protein>
    <submittedName>
        <fullName evidence="4">ABC transporter ATP-binding protein</fullName>
    </submittedName>
</protein>
<dbReference type="PROSITE" id="PS00211">
    <property type="entry name" value="ABC_TRANSPORTER_1"/>
    <property type="match status" value="1"/>
</dbReference>
<accession>A0ABV6RNU4</accession>
<gene>
    <name evidence="4" type="ORF">ACFFGH_12505</name>
</gene>
<proteinExistence type="predicted"/>
<dbReference type="SUPFAM" id="SSF52540">
    <property type="entry name" value="P-loop containing nucleoside triphosphate hydrolases"/>
    <property type="match status" value="1"/>
</dbReference>
<keyword evidence="1" id="KW-0547">Nucleotide-binding</keyword>
<keyword evidence="5" id="KW-1185">Reference proteome</keyword>
<dbReference type="InterPro" id="IPR017871">
    <property type="entry name" value="ABC_transporter-like_CS"/>
</dbReference>
<sequence>MSSLGASGLEAGRVQVRAGGKLIVDGVDLRVQPGSLTALVGPNGAGKSTLLRVLAGIDRPDSGEVRFRGDDLFAMRRRARARLAALVEQDAVTDLPLTVRSTVALGRLPHESLLGGTDSDAADIVGRSLALVGMTGFADRELPTLSGGERQRVLLAKALAQQTPLLLLDEPTNHLDIAAQLSVLALLERVASTGATVLAALHDLTLAVAFCHSVIVMAGGRVVAAGSTRETLTPALLRDVYGVRAVLLESPVDGRPVISFSPGTPEA</sequence>
<evidence type="ECO:0000313" key="5">
    <source>
        <dbReference type="Proteomes" id="UP001589896"/>
    </source>
</evidence>
<dbReference type="InterPro" id="IPR003439">
    <property type="entry name" value="ABC_transporter-like_ATP-bd"/>
</dbReference>
<name>A0ABV6RNU4_9GAMM</name>
<evidence type="ECO:0000256" key="2">
    <source>
        <dbReference type="ARBA" id="ARBA00022840"/>
    </source>
</evidence>
<reference evidence="4 5" key="1">
    <citation type="submission" date="2024-09" db="EMBL/GenBank/DDBJ databases">
        <authorList>
            <person name="Sun Q."/>
            <person name="Mori K."/>
        </authorList>
    </citation>
    <scope>NUCLEOTIDE SEQUENCE [LARGE SCALE GENOMIC DNA]</scope>
    <source>
        <strain evidence="4 5">KCTC 23076</strain>
    </source>
</reference>